<organism evidence="2 3">
    <name type="scientific">Intestinimonas massiliensis</name>
    <name type="common">ex Afouda et al. 2020</name>
    <dbReference type="NCBI Taxonomy" id="1673721"/>
    <lineage>
        <taxon>Bacteria</taxon>
        <taxon>Bacillati</taxon>
        <taxon>Bacillota</taxon>
        <taxon>Clostridia</taxon>
        <taxon>Eubacteriales</taxon>
        <taxon>Intestinimonas</taxon>
    </lineage>
</organism>
<evidence type="ECO:0000313" key="3">
    <source>
        <dbReference type="Proteomes" id="UP001204562"/>
    </source>
</evidence>
<dbReference type="PROSITE" id="PS51257">
    <property type="entry name" value="PROKAR_LIPOPROTEIN"/>
    <property type="match status" value="1"/>
</dbReference>
<evidence type="ECO:0000313" key="2">
    <source>
        <dbReference type="EMBL" id="MCQ4769735.1"/>
    </source>
</evidence>
<gene>
    <name evidence="2" type="ORF">NE579_04525</name>
</gene>
<dbReference type="Proteomes" id="UP001204562">
    <property type="component" value="Unassembled WGS sequence"/>
</dbReference>
<name>A0AAW5JMX8_9FIRM</name>
<protein>
    <submittedName>
        <fullName evidence="2">DUF4163 domain-containing protein</fullName>
    </submittedName>
</protein>
<dbReference type="AlphaFoldDB" id="A0AAW5JMX8"/>
<proteinExistence type="predicted"/>
<dbReference type="RefSeq" id="WP_256303428.1">
    <property type="nucleotide sequence ID" value="NZ_JANFYS010000006.1"/>
</dbReference>
<reference evidence="2" key="1">
    <citation type="submission" date="2022-06" db="EMBL/GenBank/DDBJ databases">
        <title>Isolation of gut microbiota from human fecal samples.</title>
        <authorList>
            <person name="Pamer E.G."/>
            <person name="Barat B."/>
            <person name="Waligurski E."/>
            <person name="Medina S."/>
            <person name="Paddock L."/>
            <person name="Mostad J."/>
        </authorList>
    </citation>
    <scope>NUCLEOTIDE SEQUENCE</scope>
    <source>
        <strain evidence="2">DFI.9.91</strain>
    </source>
</reference>
<dbReference type="EMBL" id="JANFYS010000006">
    <property type="protein sequence ID" value="MCQ4769735.1"/>
    <property type="molecule type" value="Genomic_DNA"/>
</dbReference>
<feature type="chain" id="PRO_5043913353" evidence="1">
    <location>
        <begin position="21"/>
        <end position="369"/>
    </location>
</feature>
<accession>A0AAW5JMX8</accession>
<sequence>MKKLSIMLILLALLGACAPAGGEADPAPEPKPEHAALYRQLALYIRQGLTDYRLPGKYTLSFGPLEEERDYFRALEGESLCAVVVEGGDGLRGGGHYSVGWDEEADWYGFHSLSEPFLSGDEGYCPEVDPVWTLEIDTEAPAAEVPQFDTPPVPVETVTDHQDPFRTGGDFHRETYHYVDQRRGLDVMADYPQIGWVRGWDAEGVEKTVDDLLRQAAVEVPFDFGGDYDIRKNENGAAEGTYQITREDEKYLSVRFYSYYNFRWAAHPSCGERGVTVDRATGRRLALTDVVDFDGDGGALIRQYDWTPRWICPGGEMEFLAGEFVDWGENGYLEDFYLTEDKLGLIVHFGRYYTCIEAGLDSLPLKLEL</sequence>
<keyword evidence="1" id="KW-0732">Signal</keyword>
<feature type="signal peptide" evidence="1">
    <location>
        <begin position="1"/>
        <end position="20"/>
    </location>
</feature>
<comment type="caution">
    <text evidence="2">The sequence shown here is derived from an EMBL/GenBank/DDBJ whole genome shotgun (WGS) entry which is preliminary data.</text>
</comment>
<evidence type="ECO:0000256" key="1">
    <source>
        <dbReference type="SAM" id="SignalP"/>
    </source>
</evidence>